<evidence type="ECO:0000313" key="2">
    <source>
        <dbReference type="Proteomes" id="UP000221359"/>
    </source>
</evidence>
<name>A0A0K0N7G2_9CAUD</name>
<evidence type="ECO:0000313" key="1">
    <source>
        <dbReference type="EMBL" id="AKJ72601.1"/>
    </source>
</evidence>
<dbReference type="Proteomes" id="UP000221359">
    <property type="component" value="Segment"/>
</dbReference>
<gene>
    <name evidence="1" type="ORF">GMA2_63</name>
</gene>
<sequence length="69" mass="7826">MIAMPIGVARGRIVELQTKRGNTVEGEFKREREELIYVKDEKGAMQVVSLDDIEVFVIAEKQDGTEDED</sequence>
<reference evidence="1 2" key="1">
    <citation type="journal article" date="2015" name="PLoS ONE">
        <title>Lysis to Kill: Evaluation of the Lytic Abilities, and Genomics of Nine Bacteriophages Infective for Gordonia spp. and Their Potential Use in Activated Sludge Foam Biocontrol.</title>
        <authorList>
            <person name="Dyson Z.A."/>
            <person name="Tucci J."/>
            <person name="Seviour R.J."/>
            <person name="Petrovski S."/>
        </authorList>
    </citation>
    <scope>NUCLEOTIDE SEQUENCE [LARGE SCALE GENOMIC DNA]</scope>
</reference>
<keyword evidence="2" id="KW-1185">Reference proteome</keyword>
<dbReference type="EMBL" id="KR063281">
    <property type="protein sequence ID" value="AKJ72601.1"/>
    <property type="molecule type" value="Genomic_DNA"/>
</dbReference>
<accession>A0A0K0N7G2</accession>
<proteinExistence type="predicted"/>
<organism evidence="1 2">
    <name type="scientific">Gordonia phage GMA2</name>
    <dbReference type="NCBI Taxonomy" id="1647283"/>
    <lineage>
        <taxon>Viruses</taxon>
        <taxon>Duplodnaviria</taxon>
        <taxon>Heunggongvirae</taxon>
        <taxon>Uroviricota</taxon>
        <taxon>Caudoviricetes</taxon>
        <taxon>Gimaduovirus</taxon>
        <taxon>Gimaduovirus GMA2</taxon>
    </lineage>
</organism>
<protein>
    <submittedName>
        <fullName evidence="1">Uncharacterized protein</fullName>
    </submittedName>
</protein>